<evidence type="ECO:0000313" key="5">
    <source>
        <dbReference type="Proteomes" id="UP000070371"/>
    </source>
</evidence>
<proteinExistence type="inferred from homology"/>
<dbReference type="Gene3D" id="1.10.1760.20">
    <property type="match status" value="1"/>
</dbReference>
<keyword evidence="2" id="KW-1003">Cell membrane</keyword>
<dbReference type="PANTHER" id="PTHR34295">
    <property type="entry name" value="BIOTIN TRANSPORTER BIOY"/>
    <property type="match status" value="1"/>
</dbReference>
<dbReference type="EMBL" id="CP014327">
    <property type="protein sequence ID" value="AML53186.1"/>
    <property type="molecule type" value="Genomic_DNA"/>
</dbReference>
<feature type="transmembrane region" description="Helical" evidence="3">
    <location>
        <begin position="122"/>
        <end position="143"/>
    </location>
</feature>
<dbReference type="GO" id="GO:0015225">
    <property type="term" value="F:biotin transmembrane transporter activity"/>
    <property type="evidence" value="ECO:0007669"/>
    <property type="project" value="UniProtKB-UniRule"/>
</dbReference>
<accession>A0A126V5P5</accession>
<dbReference type="PANTHER" id="PTHR34295:SF1">
    <property type="entry name" value="BIOTIN TRANSPORTER BIOY"/>
    <property type="match status" value="1"/>
</dbReference>
<dbReference type="Pfam" id="PF02632">
    <property type="entry name" value="BioY"/>
    <property type="match status" value="1"/>
</dbReference>
<gene>
    <name evidence="4" type="ORF">RC74_19725</name>
</gene>
<sequence>MTLTKALIGSNSLATKGMMVLFGSAFIALAAQISVPMLPVPMTMQTLAIMIVGLTFGSRLGAVTLLAYLAEGASGLPVFAHGASTLAFVGPTAGFLAGFVAMAFLAGLAVEKGIAKSFVSTALTAIVLSAFIYIPGVAWAMWIGEVAGLDAAKWGADSFASIWKWYMSPFLIGDVVKAVIAALVVTGAWKVLDARKAK</sequence>
<dbReference type="InterPro" id="IPR003784">
    <property type="entry name" value="BioY"/>
</dbReference>
<comment type="similarity">
    <text evidence="1 2">Belongs to the BioY family.</text>
</comment>
<comment type="subcellular location">
    <subcellularLocation>
        <location evidence="2">Cell membrane</location>
        <topology evidence="2">Multi-pass membrane protein</topology>
    </subcellularLocation>
</comment>
<feature type="transmembrane region" description="Helical" evidence="3">
    <location>
        <begin position="88"/>
        <end position="110"/>
    </location>
</feature>
<dbReference type="AlphaFoldDB" id="A0A126V5P5"/>
<dbReference type="KEGG" id="hat:RC74_19725"/>
<dbReference type="STRING" id="1579316.RC74_19725"/>
<keyword evidence="5" id="KW-1185">Reference proteome</keyword>
<keyword evidence="3" id="KW-1133">Transmembrane helix</keyword>
<feature type="transmembrane region" description="Helical" evidence="3">
    <location>
        <begin position="163"/>
        <end position="189"/>
    </location>
</feature>
<evidence type="ECO:0000256" key="1">
    <source>
        <dbReference type="ARBA" id="ARBA00010692"/>
    </source>
</evidence>
<reference evidence="4 5" key="1">
    <citation type="submission" date="2016-02" db="EMBL/GenBank/DDBJ databases">
        <title>Complete genome sequence of Halocynthiibacter arcticus PAMC 20958t from arctic marine sediment.</title>
        <authorList>
            <person name="Lee Y.M."/>
            <person name="Baek K."/>
            <person name="Lee H.K."/>
            <person name="Shin S.C."/>
        </authorList>
    </citation>
    <scope>NUCLEOTIDE SEQUENCE [LARGE SCALE GENOMIC DNA]</scope>
    <source>
        <strain evidence="4">PAMC 20958</strain>
    </source>
</reference>
<protein>
    <recommendedName>
        <fullName evidence="2">Biotin transporter</fullName>
    </recommendedName>
</protein>
<feature type="transmembrane region" description="Helical" evidence="3">
    <location>
        <begin position="20"/>
        <end position="40"/>
    </location>
</feature>
<dbReference type="RefSeq" id="WP_039000513.1">
    <property type="nucleotide sequence ID" value="NZ_CP014327.1"/>
</dbReference>
<keyword evidence="3" id="KW-0812">Transmembrane</keyword>
<keyword evidence="2 3" id="KW-0472">Membrane</keyword>
<evidence type="ECO:0000256" key="3">
    <source>
        <dbReference type="SAM" id="Phobius"/>
    </source>
</evidence>
<evidence type="ECO:0000256" key="2">
    <source>
        <dbReference type="PIRNR" id="PIRNR016661"/>
    </source>
</evidence>
<keyword evidence="2" id="KW-0813">Transport</keyword>
<name>A0A126V5P5_9RHOB</name>
<dbReference type="Proteomes" id="UP000070371">
    <property type="component" value="Chromosome"/>
</dbReference>
<dbReference type="PIRSF" id="PIRSF016661">
    <property type="entry name" value="BioY"/>
    <property type="match status" value="1"/>
</dbReference>
<evidence type="ECO:0000313" key="4">
    <source>
        <dbReference type="EMBL" id="AML53186.1"/>
    </source>
</evidence>
<dbReference type="OrthoDB" id="9803495at2"/>
<organism evidence="4 5">
    <name type="scientific">Falsihalocynthiibacter arcticus</name>
    <dbReference type="NCBI Taxonomy" id="1579316"/>
    <lineage>
        <taxon>Bacteria</taxon>
        <taxon>Pseudomonadati</taxon>
        <taxon>Pseudomonadota</taxon>
        <taxon>Alphaproteobacteria</taxon>
        <taxon>Rhodobacterales</taxon>
        <taxon>Roseobacteraceae</taxon>
        <taxon>Falsihalocynthiibacter</taxon>
    </lineage>
</organism>
<feature type="transmembrane region" description="Helical" evidence="3">
    <location>
        <begin position="47"/>
        <end position="68"/>
    </location>
</feature>
<dbReference type="GO" id="GO:0005886">
    <property type="term" value="C:plasma membrane"/>
    <property type="evidence" value="ECO:0007669"/>
    <property type="project" value="UniProtKB-SubCell"/>
</dbReference>